<comment type="caution">
    <text evidence="1">The sequence shown here is derived from an EMBL/GenBank/DDBJ whole genome shotgun (WGS) entry which is preliminary data.</text>
</comment>
<gene>
    <name evidence="1" type="ORF">XAT740_LOCUS57105</name>
</gene>
<dbReference type="Proteomes" id="UP000663828">
    <property type="component" value="Unassembled WGS sequence"/>
</dbReference>
<sequence>MNEGLAEDFGCCGISPDSLVSELKDSSLLLGLNDAVPSLSRLCRRRKPKKSIEPIQAMTPIARRIQTKLNERTSLNLEQTSQAELFFFNFTLLCLPLS</sequence>
<organism evidence="1 2">
    <name type="scientific">Adineta ricciae</name>
    <name type="common">Rotifer</name>
    <dbReference type="NCBI Taxonomy" id="249248"/>
    <lineage>
        <taxon>Eukaryota</taxon>
        <taxon>Metazoa</taxon>
        <taxon>Spiralia</taxon>
        <taxon>Gnathifera</taxon>
        <taxon>Rotifera</taxon>
        <taxon>Eurotatoria</taxon>
        <taxon>Bdelloidea</taxon>
        <taxon>Adinetida</taxon>
        <taxon>Adinetidae</taxon>
        <taxon>Adineta</taxon>
    </lineage>
</organism>
<evidence type="ECO:0000313" key="2">
    <source>
        <dbReference type="Proteomes" id="UP000663828"/>
    </source>
</evidence>
<dbReference type="AlphaFoldDB" id="A0A816FJC1"/>
<accession>A0A816FJC1</accession>
<reference evidence="1" key="1">
    <citation type="submission" date="2021-02" db="EMBL/GenBank/DDBJ databases">
        <authorList>
            <person name="Nowell W R."/>
        </authorList>
    </citation>
    <scope>NUCLEOTIDE SEQUENCE</scope>
</reference>
<keyword evidence="2" id="KW-1185">Reference proteome</keyword>
<proteinExistence type="predicted"/>
<name>A0A816FJC1_ADIRI</name>
<dbReference type="EMBL" id="CAJNOR010011568">
    <property type="protein sequence ID" value="CAF1662279.1"/>
    <property type="molecule type" value="Genomic_DNA"/>
</dbReference>
<evidence type="ECO:0000313" key="1">
    <source>
        <dbReference type="EMBL" id="CAF1662279.1"/>
    </source>
</evidence>
<protein>
    <submittedName>
        <fullName evidence="1">Uncharacterized protein</fullName>
    </submittedName>
</protein>